<evidence type="ECO:0000313" key="2">
    <source>
        <dbReference type="Proteomes" id="UP001602119"/>
    </source>
</evidence>
<organism evidence="1 2">
    <name type="scientific">Microtetraspora fusca</name>
    <dbReference type="NCBI Taxonomy" id="1997"/>
    <lineage>
        <taxon>Bacteria</taxon>
        <taxon>Bacillati</taxon>
        <taxon>Actinomycetota</taxon>
        <taxon>Actinomycetes</taxon>
        <taxon>Streptosporangiales</taxon>
        <taxon>Streptosporangiaceae</taxon>
        <taxon>Microtetraspora</taxon>
    </lineage>
</organism>
<keyword evidence="2" id="KW-1185">Reference proteome</keyword>
<evidence type="ECO:0000313" key="1">
    <source>
        <dbReference type="EMBL" id="MFF4777903.1"/>
    </source>
</evidence>
<name>A0ABW6VEV7_MICFU</name>
<sequence>MTDLLLPGCTVPAKGRVPDGLVAECLTKLVDETLDDWIRAIQIEAAVIRSGAAESAVAWLITTPSSYLEGLTRVAASCRARPNAARLSRSDHVVGTCYVLGTKGIPDELRRRAAVRLISLCHEAGYAEARRLLPRNGWSWLIDALRDGFWAGNLALEFIGDAAAPLKTRIAVAVEYVESAPTMVFPIAVDELIRSAKAPSSERLRLATALAIRIPSEGLGFLQELASDQTLQPLHRVQAAEQLFRVDLESGREVLAMLAEDRRLSPSARELARRSFNASAVR</sequence>
<comment type="caution">
    <text evidence="1">The sequence shown here is derived from an EMBL/GenBank/DDBJ whole genome shotgun (WGS) entry which is preliminary data.</text>
</comment>
<dbReference type="RefSeq" id="WP_387346397.1">
    <property type="nucleotide sequence ID" value="NZ_JBIAXI010000026.1"/>
</dbReference>
<dbReference type="Proteomes" id="UP001602119">
    <property type="component" value="Unassembled WGS sequence"/>
</dbReference>
<evidence type="ECO:0008006" key="3">
    <source>
        <dbReference type="Google" id="ProtNLM"/>
    </source>
</evidence>
<protein>
    <recommendedName>
        <fullName evidence="3">HEAT repeat domain-containing protein</fullName>
    </recommendedName>
</protein>
<reference evidence="1 2" key="1">
    <citation type="submission" date="2024-10" db="EMBL/GenBank/DDBJ databases">
        <title>The Natural Products Discovery Center: Release of the First 8490 Sequenced Strains for Exploring Actinobacteria Biosynthetic Diversity.</title>
        <authorList>
            <person name="Kalkreuter E."/>
            <person name="Kautsar S.A."/>
            <person name="Yang D."/>
            <person name="Bader C.D."/>
            <person name="Teijaro C.N."/>
            <person name="Fluegel L."/>
            <person name="Davis C.M."/>
            <person name="Simpson J.R."/>
            <person name="Lauterbach L."/>
            <person name="Steele A.D."/>
            <person name="Gui C."/>
            <person name="Meng S."/>
            <person name="Li G."/>
            <person name="Viehrig K."/>
            <person name="Ye F."/>
            <person name="Su P."/>
            <person name="Kiefer A.F."/>
            <person name="Nichols A."/>
            <person name="Cepeda A.J."/>
            <person name="Yan W."/>
            <person name="Fan B."/>
            <person name="Jiang Y."/>
            <person name="Adhikari A."/>
            <person name="Zheng C.-J."/>
            <person name="Schuster L."/>
            <person name="Cowan T.M."/>
            <person name="Smanski M.J."/>
            <person name="Chevrette M.G."/>
            <person name="De Carvalho L.P.S."/>
            <person name="Shen B."/>
        </authorList>
    </citation>
    <scope>NUCLEOTIDE SEQUENCE [LARGE SCALE GENOMIC DNA]</scope>
    <source>
        <strain evidence="1 2">NPDC001281</strain>
    </source>
</reference>
<gene>
    <name evidence="1" type="ORF">ACFY05_34270</name>
</gene>
<dbReference type="EMBL" id="JBIAXI010000026">
    <property type="protein sequence ID" value="MFF4777903.1"/>
    <property type="molecule type" value="Genomic_DNA"/>
</dbReference>
<proteinExistence type="predicted"/>
<accession>A0ABW6VEV7</accession>